<dbReference type="FunFam" id="2.60.40.60:FF:000280">
    <property type="entry name" value="AGAP007203-PA-like protein"/>
    <property type="match status" value="1"/>
</dbReference>
<dbReference type="CDD" id="cd00110">
    <property type="entry name" value="LamG"/>
    <property type="match status" value="1"/>
</dbReference>
<dbReference type="CDD" id="cd11304">
    <property type="entry name" value="Cadherin_repeat"/>
    <property type="match status" value="3"/>
</dbReference>
<dbReference type="PROSITE" id="PS00022">
    <property type="entry name" value="EGF_1"/>
    <property type="match status" value="1"/>
</dbReference>
<evidence type="ECO:0000256" key="10">
    <source>
        <dbReference type="ARBA" id="ARBA00023157"/>
    </source>
</evidence>
<proteinExistence type="predicted"/>
<dbReference type="FunFam" id="2.60.40.60:FF:000032">
    <property type="entry name" value="FAT atypical cadherin 1"/>
    <property type="match status" value="1"/>
</dbReference>
<dbReference type="GO" id="GO:0048513">
    <property type="term" value="P:animal organ development"/>
    <property type="evidence" value="ECO:0007669"/>
    <property type="project" value="UniProtKB-ARBA"/>
</dbReference>
<dbReference type="InterPro" id="IPR015919">
    <property type="entry name" value="Cadherin-like_sf"/>
</dbReference>
<feature type="domain" description="Laminin G" evidence="14">
    <location>
        <begin position="680"/>
        <end position="868"/>
    </location>
</feature>
<keyword evidence="5" id="KW-0677">Repeat</keyword>
<evidence type="ECO:0000256" key="9">
    <source>
        <dbReference type="ARBA" id="ARBA00023136"/>
    </source>
</evidence>
<dbReference type="eggNOG" id="KOG3594">
    <property type="taxonomic scope" value="Eukaryota"/>
</dbReference>
<dbReference type="GO" id="GO:0007424">
    <property type="term" value="P:open tracheal system development"/>
    <property type="evidence" value="ECO:0007669"/>
    <property type="project" value="UniProtKB-ARBA"/>
</dbReference>
<evidence type="ECO:0000313" key="16">
    <source>
        <dbReference type="EMBL" id="EAT33862.1"/>
    </source>
</evidence>
<dbReference type="InterPro" id="IPR013320">
    <property type="entry name" value="ConA-like_dom_sf"/>
</dbReference>
<dbReference type="InterPro" id="IPR000742">
    <property type="entry name" value="EGF"/>
</dbReference>
<feature type="domain" description="Cadherin" evidence="15">
    <location>
        <begin position="313"/>
        <end position="415"/>
    </location>
</feature>
<dbReference type="SUPFAM" id="SSF49899">
    <property type="entry name" value="Concanavalin A-like lectins/glucanases"/>
    <property type="match status" value="1"/>
</dbReference>
<reference evidence="16" key="1">
    <citation type="submission" date="2005-10" db="EMBL/GenBank/DDBJ databases">
        <authorList>
            <person name="Loftus B.J."/>
            <person name="Nene V.M."/>
            <person name="Hannick L.I."/>
            <person name="Bidwell S."/>
            <person name="Haas B."/>
            <person name="Amedeo P."/>
            <person name="Orvis J."/>
            <person name="Wortman J.R."/>
            <person name="White O.R."/>
            <person name="Salzberg S."/>
            <person name="Shumway M."/>
            <person name="Koo H."/>
            <person name="Zhao Y."/>
            <person name="Holmes M."/>
            <person name="Miller J."/>
            <person name="Schatz M."/>
            <person name="Pop M."/>
            <person name="Pai G."/>
            <person name="Utterback T."/>
            <person name="Rogers Y.-H."/>
            <person name="Kravitz S."/>
            <person name="Fraser C.M."/>
        </authorList>
    </citation>
    <scope>NUCLEOTIDE SEQUENCE</scope>
    <source>
        <strain evidence="16">Liverpool</strain>
    </source>
</reference>
<feature type="domain" description="Cadherin" evidence="15">
    <location>
        <begin position="194"/>
        <end position="303"/>
    </location>
</feature>
<dbReference type="AlphaFoldDB" id="Q16HX2"/>
<dbReference type="PaxDb" id="7159-AAEL013873-PA"/>
<keyword evidence="10" id="KW-1015">Disulfide bond</keyword>
<gene>
    <name evidence="16" type="ORF">AaeL_AAEL013873</name>
</gene>
<dbReference type="PROSITE" id="PS00232">
    <property type="entry name" value="CADHERIN_1"/>
    <property type="match status" value="2"/>
</dbReference>
<dbReference type="GO" id="GO:0005509">
    <property type="term" value="F:calcium ion binding"/>
    <property type="evidence" value="ECO:0007669"/>
    <property type="project" value="UniProtKB-UniRule"/>
</dbReference>
<dbReference type="PROSITE" id="PS50268">
    <property type="entry name" value="CADHERIN_2"/>
    <property type="match status" value="4"/>
</dbReference>
<comment type="subcellular location">
    <subcellularLocation>
        <location evidence="1">Cell membrane</location>
        <topology evidence="1">Single-pass type I membrane protein</topology>
    </subcellularLocation>
</comment>
<evidence type="ECO:0000259" key="14">
    <source>
        <dbReference type="PROSITE" id="PS50025"/>
    </source>
</evidence>
<keyword evidence="11" id="KW-0325">Glycoprotein</keyword>
<dbReference type="HOGENOM" id="CLU_014870_0_0_1"/>
<dbReference type="CDD" id="cd00054">
    <property type="entry name" value="EGF_CA"/>
    <property type="match status" value="1"/>
</dbReference>
<accession>Q16HX2</accession>
<dbReference type="InterPro" id="IPR050971">
    <property type="entry name" value="Cadherin-domain_protein"/>
</dbReference>
<dbReference type="Pfam" id="PF00028">
    <property type="entry name" value="Cadherin"/>
    <property type="match status" value="3"/>
</dbReference>
<feature type="domain" description="Cadherin" evidence="15">
    <location>
        <begin position="1"/>
        <end position="92"/>
    </location>
</feature>
<dbReference type="Pfam" id="PF24811">
    <property type="entry name" value="Ig_Shg"/>
    <property type="match status" value="1"/>
</dbReference>
<dbReference type="FunFam" id="2.60.120.200:FF:000214">
    <property type="entry name" value="DE cadherin-like protein"/>
    <property type="match status" value="1"/>
</dbReference>
<evidence type="ECO:0000256" key="13">
    <source>
        <dbReference type="PROSITE-ProRule" id="PRU00122"/>
    </source>
</evidence>
<dbReference type="Gene3D" id="2.60.120.200">
    <property type="match status" value="1"/>
</dbReference>
<evidence type="ECO:0000256" key="2">
    <source>
        <dbReference type="ARBA" id="ARBA00022536"/>
    </source>
</evidence>
<protein>
    <submittedName>
        <fullName evidence="16">AAEL013873-PA</fullName>
    </submittedName>
</protein>
<reference evidence="16" key="3">
    <citation type="submission" date="2012-09" db="EMBL/GenBank/DDBJ databases">
        <authorList>
            <consortium name="VectorBase"/>
        </authorList>
    </citation>
    <scope>NUCLEOTIDE SEQUENCE</scope>
    <source>
        <strain evidence="16">Liverpool</strain>
    </source>
</reference>
<evidence type="ECO:0000259" key="15">
    <source>
        <dbReference type="PROSITE" id="PS50268"/>
    </source>
</evidence>
<dbReference type="GO" id="GO:0008104">
    <property type="term" value="P:intracellular protein localization"/>
    <property type="evidence" value="ECO:0007669"/>
    <property type="project" value="UniProtKB-ARBA"/>
</dbReference>
<keyword evidence="2" id="KW-0245">EGF-like domain</keyword>
<dbReference type="PROSITE" id="PS50025">
    <property type="entry name" value="LAM_G_DOMAIN"/>
    <property type="match status" value="1"/>
</dbReference>
<evidence type="ECO:0000256" key="8">
    <source>
        <dbReference type="ARBA" id="ARBA00022989"/>
    </source>
</evidence>
<dbReference type="GO" id="GO:0005886">
    <property type="term" value="C:plasma membrane"/>
    <property type="evidence" value="ECO:0007669"/>
    <property type="project" value="UniProtKB-SubCell"/>
</dbReference>
<dbReference type="FunFam" id="2.60.40.60:FF:000272">
    <property type="entry name" value="DE cadherin-like protein"/>
    <property type="match status" value="1"/>
</dbReference>
<dbReference type="InterPro" id="IPR001791">
    <property type="entry name" value="Laminin_G"/>
</dbReference>
<keyword evidence="3" id="KW-0812">Transmembrane</keyword>
<dbReference type="GO" id="GO:0048589">
    <property type="term" value="P:developmental growth"/>
    <property type="evidence" value="ECO:0007669"/>
    <property type="project" value="UniProtKB-ARBA"/>
</dbReference>
<evidence type="ECO:0000256" key="3">
    <source>
        <dbReference type="ARBA" id="ARBA00022692"/>
    </source>
</evidence>
<dbReference type="SMART" id="SM00282">
    <property type="entry name" value="LamG"/>
    <property type="match status" value="1"/>
</dbReference>
<evidence type="ECO:0000313" key="17">
    <source>
        <dbReference type="Proteomes" id="UP000682892"/>
    </source>
</evidence>
<keyword evidence="4" id="KW-0732">Signal</keyword>
<dbReference type="PRINTS" id="PR00205">
    <property type="entry name" value="CADHERIN"/>
</dbReference>
<dbReference type="VEuPathDB" id="VectorBase:AAEL012421"/>
<keyword evidence="6 12" id="KW-0106">Calcium</keyword>
<evidence type="ECO:0000256" key="6">
    <source>
        <dbReference type="ARBA" id="ARBA00022837"/>
    </source>
</evidence>
<dbReference type="PROSITE" id="PS01186">
    <property type="entry name" value="EGF_2"/>
    <property type="match status" value="1"/>
</dbReference>
<feature type="domain" description="Cadherin" evidence="15">
    <location>
        <begin position="102"/>
        <end position="193"/>
    </location>
</feature>
<dbReference type="SUPFAM" id="SSF49313">
    <property type="entry name" value="Cadherin-like"/>
    <property type="match status" value="5"/>
</dbReference>
<dbReference type="EMBL" id="CH478132">
    <property type="protein sequence ID" value="EAT33862.1"/>
    <property type="molecule type" value="Genomic_DNA"/>
</dbReference>
<dbReference type="SMART" id="SM00112">
    <property type="entry name" value="CA"/>
    <property type="match status" value="4"/>
</dbReference>
<dbReference type="Proteomes" id="UP000682892">
    <property type="component" value="Unassembled WGS sequence"/>
</dbReference>
<dbReference type="Gene3D" id="2.60.40.60">
    <property type="entry name" value="Cadherins"/>
    <property type="match status" value="4"/>
</dbReference>
<dbReference type="PANTHER" id="PTHR24025:SF23">
    <property type="entry name" value="NEURAL-CADHERIN"/>
    <property type="match status" value="1"/>
</dbReference>
<comment type="caution">
    <text evidence="13">Lacks conserved residue(s) required for the propagation of feature annotation.</text>
</comment>
<organism evidence="16 17">
    <name type="scientific">Aedes aegypti</name>
    <name type="common">Yellowfever mosquito</name>
    <name type="synonym">Culex aegypti</name>
    <dbReference type="NCBI Taxonomy" id="7159"/>
    <lineage>
        <taxon>Eukaryota</taxon>
        <taxon>Metazoa</taxon>
        <taxon>Ecdysozoa</taxon>
        <taxon>Arthropoda</taxon>
        <taxon>Hexapoda</taxon>
        <taxon>Insecta</taxon>
        <taxon>Pterygota</taxon>
        <taxon>Neoptera</taxon>
        <taxon>Endopterygota</taxon>
        <taxon>Diptera</taxon>
        <taxon>Nematocera</taxon>
        <taxon>Culicoidea</taxon>
        <taxon>Culicidae</taxon>
        <taxon>Culicinae</taxon>
        <taxon>Aedini</taxon>
        <taxon>Aedes</taxon>
        <taxon>Stegomyia</taxon>
    </lineage>
</organism>
<evidence type="ECO:0000256" key="12">
    <source>
        <dbReference type="PROSITE-ProRule" id="PRU00043"/>
    </source>
</evidence>
<dbReference type="OMA" id="ISINNWL"/>
<evidence type="ECO:0000256" key="1">
    <source>
        <dbReference type="ARBA" id="ARBA00004251"/>
    </source>
</evidence>
<dbReference type="InterPro" id="IPR056370">
    <property type="entry name" value="Shg-like_Ig-like"/>
</dbReference>
<dbReference type="InterPro" id="IPR020894">
    <property type="entry name" value="Cadherin_CS"/>
</dbReference>
<name>Q16HX2_AEDAE</name>
<dbReference type="Gene3D" id="2.10.25.10">
    <property type="entry name" value="Laminin"/>
    <property type="match status" value="1"/>
</dbReference>
<keyword evidence="7" id="KW-0130">Cell adhesion</keyword>
<evidence type="ECO:0000256" key="5">
    <source>
        <dbReference type="ARBA" id="ARBA00022737"/>
    </source>
</evidence>
<dbReference type="GO" id="GO:0007156">
    <property type="term" value="P:homophilic cell adhesion via plasma membrane adhesion molecules"/>
    <property type="evidence" value="ECO:0007669"/>
    <property type="project" value="InterPro"/>
</dbReference>
<evidence type="ECO:0000256" key="4">
    <source>
        <dbReference type="ARBA" id="ARBA00022729"/>
    </source>
</evidence>
<dbReference type="InterPro" id="IPR002126">
    <property type="entry name" value="Cadherin-like_dom"/>
</dbReference>
<keyword evidence="8" id="KW-1133">Transmembrane helix</keyword>
<dbReference type="STRING" id="7159.Q16HX2"/>
<evidence type="ECO:0000256" key="7">
    <source>
        <dbReference type="ARBA" id="ARBA00022889"/>
    </source>
</evidence>
<reference evidence="16" key="2">
    <citation type="journal article" date="2007" name="Science">
        <title>Genome sequence of Aedes aegypti, a major arbovirus vector.</title>
        <authorList>
            <person name="Nene V."/>
            <person name="Wortman J.R."/>
            <person name="Lawson D."/>
            <person name="Haas B."/>
            <person name="Kodira C."/>
            <person name="Tu Z.J."/>
            <person name="Loftus B."/>
            <person name="Xi Z."/>
            <person name="Megy K."/>
            <person name="Grabherr M."/>
            <person name="Ren Q."/>
            <person name="Zdobnov E.M."/>
            <person name="Lobo N.F."/>
            <person name="Campbell K.S."/>
            <person name="Brown S.E."/>
            <person name="Bonaldo M.F."/>
            <person name="Zhu J."/>
            <person name="Sinkins S.P."/>
            <person name="Hogenkamp D.G."/>
            <person name="Amedeo P."/>
            <person name="Arensburger P."/>
            <person name="Atkinson P.W."/>
            <person name="Bidwell S."/>
            <person name="Biedler J."/>
            <person name="Birney E."/>
            <person name="Bruggner R.V."/>
            <person name="Costas J."/>
            <person name="Coy M.R."/>
            <person name="Crabtree J."/>
            <person name="Crawford M."/>
            <person name="Debruyn B."/>
            <person name="Decaprio D."/>
            <person name="Eiglmeier K."/>
            <person name="Eisenstadt E."/>
            <person name="El-Dorry H."/>
            <person name="Gelbart W.M."/>
            <person name="Gomes S.L."/>
            <person name="Hammond M."/>
            <person name="Hannick L.I."/>
            <person name="Hogan J.R."/>
            <person name="Holmes M.H."/>
            <person name="Jaffe D."/>
            <person name="Johnston J.S."/>
            <person name="Kennedy R.C."/>
            <person name="Koo H."/>
            <person name="Kravitz S."/>
            <person name="Kriventseva E.V."/>
            <person name="Kulp D."/>
            <person name="Labutti K."/>
            <person name="Lee E."/>
            <person name="Li S."/>
            <person name="Lovin D.D."/>
            <person name="Mao C."/>
            <person name="Mauceli E."/>
            <person name="Menck C.F."/>
            <person name="Miller J.R."/>
            <person name="Montgomery P."/>
            <person name="Mori A."/>
            <person name="Nascimento A.L."/>
            <person name="Naveira H.F."/>
            <person name="Nusbaum C."/>
            <person name="O'leary S."/>
            <person name="Orvis J."/>
            <person name="Pertea M."/>
            <person name="Quesneville H."/>
            <person name="Reidenbach K.R."/>
            <person name="Rogers Y.H."/>
            <person name="Roth C.W."/>
            <person name="Schneider J.R."/>
            <person name="Schatz M."/>
            <person name="Shumway M."/>
            <person name="Stanke M."/>
            <person name="Stinson E.O."/>
            <person name="Tubio J.M."/>
            <person name="Vanzee J.P."/>
            <person name="Verjovski-Almeida S."/>
            <person name="Werner D."/>
            <person name="White O."/>
            <person name="Wyder S."/>
            <person name="Zeng Q."/>
            <person name="Zhao Q."/>
            <person name="Zhao Y."/>
            <person name="Hill C.A."/>
            <person name="Raikhel A.S."/>
            <person name="Soares M.B."/>
            <person name="Knudson D.L."/>
            <person name="Lee N.H."/>
            <person name="Galagan J."/>
            <person name="Salzberg S.L."/>
            <person name="Paulsen I.T."/>
            <person name="Dimopoulos G."/>
            <person name="Collins F.H."/>
            <person name="Birren B."/>
            <person name="Fraser-Liggett C.M."/>
            <person name="Severson D.W."/>
        </authorList>
    </citation>
    <scope>NUCLEOTIDE SEQUENCE [LARGE SCALE GENOMIC DNA]</scope>
    <source>
        <strain evidence="16">Liverpool</strain>
    </source>
</reference>
<dbReference type="GO" id="GO:0001736">
    <property type="term" value="P:establishment of planar polarity"/>
    <property type="evidence" value="ECO:0007669"/>
    <property type="project" value="UniProtKB-ARBA"/>
</dbReference>
<dbReference type="GO" id="GO:0005911">
    <property type="term" value="C:cell-cell junction"/>
    <property type="evidence" value="ECO:0007669"/>
    <property type="project" value="TreeGrafter"/>
</dbReference>
<dbReference type="Pfam" id="PF02210">
    <property type="entry name" value="Laminin_G_2"/>
    <property type="match status" value="1"/>
</dbReference>
<dbReference type="PANTHER" id="PTHR24025">
    <property type="entry name" value="DESMOGLEIN FAMILY MEMBER"/>
    <property type="match status" value="1"/>
</dbReference>
<dbReference type="GO" id="GO:0007163">
    <property type="term" value="P:establishment or maintenance of cell polarity"/>
    <property type="evidence" value="ECO:0007669"/>
    <property type="project" value="UniProtKB-ARBA"/>
</dbReference>
<dbReference type="GO" id="GO:0030855">
    <property type="term" value="P:epithelial cell differentiation"/>
    <property type="evidence" value="ECO:0007669"/>
    <property type="project" value="UniProtKB-ARBA"/>
</dbReference>
<dbReference type="PhylomeDB" id="Q16HX2"/>
<sequence length="885" mass="99073">MQVRAFDMDGTPANNIVSFRLADNEEYFSIDYNTGNITALVTFDREATDTYHLKIIAEDNSPSALYNNGKPNSISQTFIIKISDKNDHPPKFTKDYYIAEKIPEDANTNTVVIQVLALDIDTASQITYSIVSGNIGNAFKIDETTGAISVNNELDYENITEYTLQVRAFDGTYDDNATVSIKVENVNDNLPKFAQNEYSLEIDEEKIMDGCIVTIEAWDPDIRDRSDPQHIKFAIVKVEQRPLLEIDDEGCLRQKAPLDRDPPNGHKSWQVIISATDEDGSGRQSTTTVNIILNDTNDNPPFLTNKMPVVWYENQDPGRIVTLTADDYDEPQNGSPFQYEISDSASDDIKQKFRIDTDVLYAQVRFDREQQKEYFIPVLITDSGKPQPLSKVSILHLVIGDVNDNEMQDGESKIFVYNYKGESPNADIGRVYVDDLDDWDLPDKTFNWRDGYSADHFALNTDTGMITMLQGTRGGDYELHSVSAKVLVTVKEIPEEAVDKSGSIRFYGITAEEFVSRSPSLSLTPKDRLQNSIAELFNISRENVDVFTVLQRDNNASLLDVRFSAHGSPYYEPERLNGIIGYNQRSLEDEFGLKMMMVSIDECIEEKVRCELSCKNVLHKSNVPIAVYTNTSSFVGVNAFVQAECVCDAPPVVTECLNGGTPFNDKCECMEGYEGPHCEIISIGFYGHGYAMYPPVSPCNMTRISMELTPQREDGLVMYIGPLSYNPLLPVQDFLALELVKGLPVLLLDYGTGTIRIEHKHRFPQGRPFTVEIVLQPQTVEMIVDNCKLSTCMSLDAPKGPNESLNVNAPLQLGGAAVNLESLGSMFNWTYVPQGKGFSGCLRNLTINDRTYNLGAPSLAKITIRDVTVRWPLRPVVLIPVVFKT</sequence>
<keyword evidence="9" id="KW-0472">Membrane</keyword>
<evidence type="ECO:0000256" key="11">
    <source>
        <dbReference type="ARBA" id="ARBA00023180"/>
    </source>
</evidence>